<evidence type="ECO:0000313" key="3">
    <source>
        <dbReference type="Proteomes" id="UP000183413"/>
    </source>
</evidence>
<evidence type="ECO:0000313" key="2">
    <source>
        <dbReference type="EMBL" id="SFN53519.1"/>
    </source>
</evidence>
<evidence type="ECO:0000256" key="1">
    <source>
        <dbReference type="SAM" id="Phobius"/>
    </source>
</evidence>
<feature type="transmembrane region" description="Helical" evidence="1">
    <location>
        <begin position="6"/>
        <end position="26"/>
    </location>
</feature>
<dbReference type="InParanoid" id="A0A1I4ZU61"/>
<name>A0A1I4ZU61_9ACTN</name>
<keyword evidence="1" id="KW-1133">Transmembrane helix</keyword>
<dbReference type="EMBL" id="FOVH01000002">
    <property type="protein sequence ID" value="SFN53519.1"/>
    <property type="molecule type" value="Genomic_DNA"/>
</dbReference>
<feature type="transmembrane region" description="Helical" evidence="1">
    <location>
        <begin position="38"/>
        <end position="61"/>
    </location>
</feature>
<dbReference type="RefSeq" id="WP_075020323.1">
    <property type="nucleotide sequence ID" value="NZ_CP094265.1"/>
</dbReference>
<sequence length="133" mass="13790">MGYAALGAWILAAVGGGRLLVIWMAHGGPSTKVTRFPVLVVAGHPLAAVAGLAVWIAYLATESAACAWVAFGTLLVVIFQGFLMFTRWLVGRGGRHARGTEQAFPATAVITHGAVAAATFVLVFLTALEATRA</sequence>
<evidence type="ECO:0008006" key="4">
    <source>
        <dbReference type="Google" id="ProtNLM"/>
    </source>
</evidence>
<dbReference type="eggNOG" id="ENOG5034C38">
    <property type="taxonomic scope" value="Bacteria"/>
</dbReference>
<organism evidence="2 3">
    <name type="scientific">Actinomadura madurae</name>
    <dbReference type="NCBI Taxonomy" id="1993"/>
    <lineage>
        <taxon>Bacteria</taxon>
        <taxon>Bacillati</taxon>
        <taxon>Actinomycetota</taxon>
        <taxon>Actinomycetes</taxon>
        <taxon>Streptosporangiales</taxon>
        <taxon>Thermomonosporaceae</taxon>
        <taxon>Actinomadura</taxon>
    </lineage>
</organism>
<keyword evidence="1" id="KW-0812">Transmembrane</keyword>
<gene>
    <name evidence="2" type="ORF">SAMN04489713_102324</name>
</gene>
<protein>
    <recommendedName>
        <fullName evidence="4">Integral membrane protein</fullName>
    </recommendedName>
</protein>
<keyword evidence="1" id="KW-0472">Membrane</keyword>
<dbReference type="Proteomes" id="UP000183413">
    <property type="component" value="Unassembled WGS sequence"/>
</dbReference>
<feature type="transmembrane region" description="Helical" evidence="1">
    <location>
        <begin position="67"/>
        <end position="90"/>
    </location>
</feature>
<feature type="transmembrane region" description="Helical" evidence="1">
    <location>
        <begin position="102"/>
        <end position="128"/>
    </location>
</feature>
<proteinExistence type="predicted"/>
<keyword evidence="3" id="KW-1185">Reference proteome</keyword>
<dbReference type="AlphaFoldDB" id="A0A1I4ZU61"/>
<accession>A0A1I4ZU61</accession>
<reference evidence="2 3" key="1">
    <citation type="submission" date="2016-10" db="EMBL/GenBank/DDBJ databases">
        <authorList>
            <person name="de Groot N.N."/>
        </authorList>
    </citation>
    <scope>NUCLEOTIDE SEQUENCE [LARGE SCALE GENOMIC DNA]</scope>
    <source>
        <strain evidence="2 3">DSM 43067</strain>
    </source>
</reference>